<evidence type="ECO:0008006" key="10">
    <source>
        <dbReference type="Google" id="ProtNLM"/>
    </source>
</evidence>
<protein>
    <recommendedName>
        <fullName evidence="10">Major facilitator superfamily (MFS) profile domain-containing protein</fullName>
    </recommendedName>
</protein>
<dbReference type="PANTHER" id="PTHR43791:SF70">
    <property type="entry name" value="MAJOR FACILITATOR SUPERFAMILY (MFS) PROFILE DOMAIN-CONTAINING PROTEIN"/>
    <property type="match status" value="1"/>
</dbReference>
<comment type="subcellular location">
    <subcellularLocation>
        <location evidence="1">Membrane</location>
        <topology evidence="1">Multi-pass membrane protein</topology>
    </subcellularLocation>
</comment>
<evidence type="ECO:0000256" key="3">
    <source>
        <dbReference type="ARBA" id="ARBA00022692"/>
    </source>
</evidence>
<dbReference type="OrthoDB" id="6730379at2759"/>
<dbReference type="Proteomes" id="UP000054342">
    <property type="component" value="Unassembled WGS sequence"/>
</dbReference>
<dbReference type="Gene3D" id="1.20.1250.20">
    <property type="entry name" value="MFS general substrate transporter like domains"/>
    <property type="match status" value="1"/>
</dbReference>
<dbReference type="EMBL" id="KN847320">
    <property type="protein sequence ID" value="KIW53984.1"/>
    <property type="molecule type" value="Genomic_DNA"/>
</dbReference>
<dbReference type="AlphaFoldDB" id="A0A0D2F235"/>
<feature type="transmembrane region" description="Helical" evidence="7">
    <location>
        <begin position="167"/>
        <end position="187"/>
    </location>
</feature>
<sequence>MDSVEENKVHDAKETSQKVQEPSILESHTLAISVDKKELDVAGEFLAIHGEEHGVYTREEEKRVLRYIDWRLLPLMLVTQTVAALDKNLLSNAALYGMTKDLGLKGQEYSWGSRVYVGFLVGEFPAEYMILKLPVGKLLRVVTCLFATLCTLLAVCNNASSLLAVRFLMGMMEAFIVPSMLVISSMWWKKKEQPMRMAIWYSQTASLFTGLISYGIGNANTAIASWKLLFIALGGFTFLWGILVFFTMPDNPVSAKFLSDKERYIFLHRMRDNKTGVENKVCAFWHLVFSLAMANTSGHTKTVTLNGILMVAYCVGDILAPQFFRSSEAPSYPTGYNAIVAGSAIAMASLIAYEIVCRLENHKKDKKYGHIDHRVDDDDTLDITDREKRAFRYIY</sequence>
<dbReference type="GO" id="GO:0016020">
    <property type="term" value="C:membrane"/>
    <property type="evidence" value="ECO:0007669"/>
    <property type="project" value="UniProtKB-SubCell"/>
</dbReference>
<evidence type="ECO:0000256" key="2">
    <source>
        <dbReference type="ARBA" id="ARBA00022448"/>
    </source>
</evidence>
<organism evidence="8 9">
    <name type="scientific">Exophiala xenobiotica</name>
    <dbReference type="NCBI Taxonomy" id="348802"/>
    <lineage>
        <taxon>Eukaryota</taxon>
        <taxon>Fungi</taxon>
        <taxon>Dikarya</taxon>
        <taxon>Ascomycota</taxon>
        <taxon>Pezizomycotina</taxon>
        <taxon>Eurotiomycetes</taxon>
        <taxon>Chaetothyriomycetidae</taxon>
        <taxon>Chaetothyriales</taxon>
        <taxon>Herpotrichiellaceae</taxon>
        <taxon>Exophiala</taxon>
    </lineage>
</organism>
<feature type="transmembrane region" description="Helical" evidence="7">
    <location>
        <begin position="303"/>
        <end position="324"/>
    </location>
</feature>
<evidence type="ECO:0000313" key="8">
    <source>
        <dbReference type="EMBL" id="KIW53984.1"/>
    </source>
</evidence>
<dbReference type="PANTHER" id="PTHR43791">
    <property type="entry name" value="PERMEASE-RELATED"/>
    <property type="match status" value="1"/>
</dbReference>
<dbReference type="GO" id="GO:0022857">
    <property type="term" value="F:transmembrane transporter activity"/>
    <property type="evidence" value="ECO:0007669"/>
    <property type="project" value="InterPro"/>
</dbReference>
<feature type="region of interest" description="Disordered" evidence="6">
    <location>
        <begin position="1"/>
        <end position="21"/>
    </location>
</feature>
<keyword evidence="2" id="KW-0813">Transport</keyword>
<dbReference type="SUPFAM" id="SSF103473">
    <property type="entry name" value="MFS general substrate transporter"/>
    <property type="match status" value="1"/>
</dbReference>
<evidence type="ECO:0000256" key="5">
    <source>
        <dbReference type="ARBA" id="ARBA00023136"/>
    </source>
</evidence>
<dbReference type="RefSeq" id="XP_013314568.1">
    <property type="nucleotide sequence ID" value="XM_013459114.1"/>
</dbReference>
<keyword evidence="4 7" id="KW-1133">Transmembrane helix</keyword>
<dbReference type="GeneID" id="25328291"/>
<proteinExistence type="predicted"/>
<name>A0A0D2F235_9EURO</name>
<evidence type="ECO:0000256" key="6">
    <source>
        <dbReference type="SAM" id="MobiDB-lite"/>
    </source>
</evidence>
<dbReference type="Pfam" id="PF07690">
    <property type="entry name" value="MFS_1"/>
    <property type="match status" value="1"/>
</dbReference>
<dbReference type="InterPro" id="IPR011701">
    <property type="entry name" value="MFS"/>
</dbReference>
<keyword evidence="9" id="KW-1185">Reference proteome</keyword>
<feature type="transmembrane region" description="Helical" evidence="7">
    <location>
        <begin position="138"/>
        <end position="155"/>
    </location>
</feature>
<feature type="transmembrane region" description="Helical" evidence="7">
    <location>
        <begin position="199"/>
        <end position="216"/>
    </location>
</feature>
<evidence type="ECO:0000313" key="9">
    <source>
        <dbReference type="Proteomes" id="UP000054342"/>
    </source>
</evidence>
<evidence type="ECO:0000256" key="4">
    <source>
        <dbReference type="ARBA" id="ARBA00022989"/>
    </source>
</evidence>
<feature type="compositionally biased region" description="Basic and acidic residues" evidence="6">
    <location>
        <begin position="1"/>
        <end position="16"/>
    </location>
</feature>
<dbReference type="STRING" id="348802.A0A0D2F235"/>
<reference evidence="8 9" key="1">
    <citation type="submission" date="2015-01" db="EMBL/GenBank/DDBJ databases">
        <title>The Genome Sequence of Exophiala xenobiotica CBS118157.</title>
        <authorList>
            <consortium name="The Broad Institute Genomics Platform"/>
            <person name="Cuomo C."/>
            <person name="de Hoog S."/>
            <person name="Gorbushina A."/>
            <person name="Stielow B."/>
            <person name="Teixiera M."/>
            <person name="Abouelleil A."/>
            <person name="Chapman S.B."/>
            <person name="Priest M."/>
            <person name="Young S.K."/>
            <person name="Wortman J."/>
            <person name="Nusbaum C."/>
            <person name="Birren B."/>
        </authorList>
    </citation>
    <scope>NUCLEOTIDE SEQUENCE [LARGE SCALE GENOMIC DNA]</scope>
    <source>
        <strain evidence="8 9">CBS 118157</strain>
    </source>
</reference>
<accession>A0A0D2F235</accession>
<keyword evidence="3 7" id="KW-0812">Transmembrane</keyword>
<feature type="transmembrane region" description="Helical" evidence="7">
    <location>
        <begin position="228"/>
        <end position="248"/>
    </location>
</feature>
<feature type="transmembrane region" description="Helical" evidence="7">
    <location>
        <begin position="336"/>
        <end position="356"/>
    </location>
</feature>
<dbReference type="HOGENOM" id="CLU_001265_0_5_1"/>
<evidence type="ECO:0000256" key="1">
    <source>
        <dbReference type="ARBA" id="ARBA00004141"/>
    </source>
</evidence>
<keyword evidence="5 7" id="KW-0472">Membrane</keyword>
<evidence type="ECO:0000256" key="7">
    <source>
        <dbReference type="SAM" id="Phobius"/>
    </source>
</evidence>
<gene>
    <name evidence="8" type="ORF">PV05_06383</name>
</gene>
<dbReference type="InterPro" id="IPR036259">
    <property type="entry name" value="MFS_trans_sf"/>
</dbReference>